<feature type="domain" description="FdhE C-terminal" evidence="5">
    <location>
        <begin position="232"/>
        <end position="308"/>
    </location>
</feature>
<comment type="caution">
    <text evidence="6">The sequence shown here is derived from an EMBL/GenBank/DDBJ whole genome shotgun (WGS) entry which is preliminary data.</text>
</comment>
<reference evidence="7" key="1">
    <citation type="journal article" date="2019" name="Int. J. Syst. Evol. Microbiol.">
        <title>The Global Catalogue of Microorganisms (GCM) 10K type strain sequencing project: providing services to taxonomists for standard genome sequencing and annotation.</title>
        <authorList>
            <consortium name="The Broad Institute Genomics Platform"/>
            <consortium name="The Broad Institute Genome Sequencing Center for Infectious Disease"/>
            <person name="Wu L."/>
            <person name="Ma J."/>
        </authorList>
    </citation>
    <scope>NUCLEOTIDE SEQUENCE [LARGE SCALE GENOMIC DNA]</scope>
    <source>
        <strain evidence="7">CGMCC 1.10759</strain>
    </source>
</reference>
<proteinExistence type="inferred from homology"/>
<dbReference type="InterPro" id="IPR056774">
    <property type="entry name" value="FdhE_N"/>
</dbReference>
<evidence type="ECO:0000259" key="4">
    <source>
        <dbReference type="Pfam" id="PF24859"/>
    </source>
</evidence>
<organism evidence="6 7">
    <name type="scientific">Steroidobacter flavus</name>
    <dbReference type="NCBI Taxonomy" id="1842136"/>
    <lineage>
        <taxon>Bacteria</taxon>
        <taxon>Pseudomonadati</taxon>
        <taxon>Pseudomonadota</taxon>
        <taxon>Gammaproteobacteria</taxon>
        <taxon>Steroidobacterales</taxon>
        <taxon>Steroidobacteraceae</taxon>
        <taxon>Steroidobacter</taxon>
    </lineage>
</organism>
<keyword evidence="7" id="KW-1185">Reference proteome</keyword>
<evidence type="ECO:0000259" key="3">
    <source>
        <dbReference type="Pfam" id="PF04216"/>
    </source>
</evidence>
<dbReference type="Pfam" id="PF24859">
    <property type="entry name" value="FdhE_central"/>
    <property type="match status" value="1"/>
</dbReference>
<comment type="similarity">
    <text evidence="2">Belongs to the FdhE family.</text>
</comment>
<keyword evidence="1 2" id="KW-0963">Cytoplasm</keyword>
<comment type="function">
    <text evidence="2">Necessary for formate dehydrogenase activity.</text>
</comment>
<evidence type="ECO:0000313" key="6">
    <source>
        <dbReference type="EMBL" id="MFC4308189.1"/>
    </source>
</evidence>
<dbReference type="NCBIfam" id="TIGR01562">
    <property type="entry name" value="FdhE"/>
    <property type="match status" value="1"/>
</dbReference>
<dbReference type="Pfam" id="PF24860">
    <property type="entry name" value="FdhE_C"/>
    <property type="match status" value="1"/>
</dbReference>
<feature type="domain" description="FdhE central" evidence="4">
    <location>
        <begin position="193"/>
        <end position="231"/>
    </location>
</feature>
<dbReference type="InterPro" id="IPR006452">
    <property type="entry name" value="Formate_DH_accessory"/>
</dbReference>
<evidence type="ECO:0000259" key="5">
    <source>
        <dbReference type="Pfam" id="PF24860"/>
    </source>
</evidence>
<dbReference type="PANTHER" id="PTHR37689">
    <property type="entry name" value="PROTEIN FDHE"/>
    <property type="match status" value="1"/>
</dbReference>
<feature type="domain" description="FdhE N-terminal" evidence="3">
    <location>
        <begin position="18"/>
        <end position="186"/>
    </location>
</feature>
<dbReference type="Pfam" id="PF04216">
    <property type="entry name" value="FdhE_N"/>
    <property type="match status" value="1"/>
</dbReference>
<dbReference type="EMBL" id="JBHSDU010000001">
    <property type="protein sequence ID" value="MFC4308189.1"/>
    <property type="molecule type" value="Genomic_DNA"/>
</dbReference>
<dbReference type="InterPro" id="IPR024064">
    <property type="entry name" value="FdhE-like_sf"/>
</dbReference>
<accession>A0ABV8SP52</accession>
<evidence type="ECO:0000256" key="1">
    <source>
        <dbReference type="ARBA" id="ARBA00022490"/>
    </source>
</evidence>
<dbReference type="CDD" id="cd16341">
    <property type="entry name" value="FdhE"/>
    <property type="match status" value="1"/>
</dbReference>
<dbReference type="HAMAP" id="MF_00611">
    <property type="entry name" value="FdeH"/>
    <property type="match status" value="1"/>
</dbReference>
<sequence>MQRILEPGQIESFAQRDIPRLRLPDRARVFSARAERLRDQSEGGAIGHAIRDYLHLMAHLADAQQAALESIDSRPPALPDDEHIAHARAFHMPLVSVASWQREAQWRQSLASICGSLTALPNLPHQVLLVTDHLCAMTAEQLEAQADNLLAVQPSEVDTATAPFILASLQVYWVALASRINIDAVHELDVPGVCPTCGTLPVASIVRADSRHQGLRYLHCALCSTEWHMVRVKCSHCQTTEGISYQSIEDGPRSIRAECCDTCHAYRKILYQEDDPAVEPIADDLASLTLDLLLSDGGYRRASPNPLLWQQP</sequence>
<dbReference type="SUPFAM" id="SSF144020">
    <property type="entry name" value="FdhE-like"/>
    <property type="match status" value="1"/>
</dbReference>
<dbReference type="InterPro" id="IPR056797">
    <property type="entry name" value="FdhE_central"/>
</dbReference>
<gene>
    <name evidence="2 6" type="primary">fdhE</name>
    <name evidence="6" type="ORF">ACFPN2_03755</name>
</gene>
<evidence type="ECO:0000256" key="2">
    <source>
        <dbReference type="HAMAP-Rule" id="MF_00611"/>
    </source>
</evidence>
<dbReference type="RefSeq" id="WP_380595111.1">
    <property type="nucleotide sequence ID" value="NZ_JBHSDU010000001.1"/>
</dbReference>
<name>A0ABV8SP52_9GAMM</name>
<dbReference type="Gene3D" id="3.90.1670.10">
    <property type="entry name" value="FdhE-like domain"/>
    <property type="match status" value="1"/>
</dbReference>
<dbReference type="PIRSF" id="PIRSF018296">
    <property type="entry name" value="Format_dh_formtn"/>
    <property type="match status" value="1"/>
</dbReference>
<dbReference type="PANTHER" id="PTHR37689:SF1">
    <property type="entry name" value="PROTEIN FDHE"/>
    <property type="match status" value="1"/>
</dbReference>
<evidence type="ECO:0000313" key="7">
    <source>
        <dbReference type="Proteomes" id="UP001595904"/>
    </source>
</evidence>
<dbReference type="InterPro" id="IPR056796">
    <property type="entry name" value="FdhE_C"/>
</dbReference>
<protein>
    <recommendedName>
        <fullName evidence="2">Protein FdhE homolog</fullName>
    </recommendedName>
</protein>
<comment type="subcellular location">
    <subcellularLocation>
        <location evidence="2">Cytoplasm</location>
    </subcellularLocation>
</comment>
<dbReference type="Proteomes" id="UP001595904">
    <property type="component" value="Unassembled WGS sequence"/>
</dbReference>